<keyword evidence="4 6" id="KW-0808">Transferase</keyword>
<feature type="active site" evidence="7">
    <location>
        <position position="333"/>
    </location>
</feature>
<evidence type="ECO:0000256" key="7">
    <source>
        <dbReference type="PIRSR" id="PIRSR001369-1"/>
    </source>
</evidence>
<sequence length="396" mass="43736">MVPAAEPESRHGIAFEKAEMAAKGLEGVVVAQSRLSDINGEVGELIYAGYDIDDLARNSTFEEVCYLLWNGELPNQQQLQEFRAQMEPQYALRPEVLEMIRNYPRDADPMAAVRTAVSALGMFDADADDISPESVRRKAMFLTAQTPTIVAAFDRVRNGKEPLAPRPGLSFAGNFLYMLNGEEANDTRCRTMDVALVLHAEHGMNASTFAARVTAGTLSDVYSAVTSAIGTLKGPSHGGANVEVMNMLREIDESGQDPQEWVQNALSSGKKVMGFGHRVYKATDPRATVLRELADKIMAEAGETKWLDLSDRIRAVMADEMERKGKKIYPNVDFFSASVYTTLGIGMDLFTAVFAIARMPGWTAHLMEQYVDNRLIRPGSDYIGPRDLKVRPISER</sequence>
<dbReference type="UniPathway" id="UPA00223"/>
<dbReference type="NCBIfam" id="TIGR01800">
    <property type="entry name" value="cit_synth_II"/>
    <property type="match status" value="1"/>
</dbReference>
<dbReference type="PIRSF" id="PIRSF001369">
    <property type="entry name" value="Citrate_synth"/>
    <property type="match status" value="1"/>
</dbReference>
<dbReference type="GO" id="GO:0036440">
    <property type="term" value="F:citrate synthase activity"/>
    <property type="evidence" value="ECO:0007669"/>
    <property type="project" value="UniProtKB-EC"/>
</dbReference>
<keyword evidence="3" id="KW-0816">Tricarboxylic acid cycle</keyword>
<dbReference type="Pfam" id="PF00285">
    <property type="entry name" value="Citrate_synt"/>
    <property type="match status" value="1"/>
</dbReference>
<evidence type="ECO:0000256" key="6">
    <source>
        <dbReference type="PIRNR" id="PIRNR001369"/>
    </source>
</evidence>
<dbReference type="GO" id="GO:0005975">
    <property type="term" value="P:carbohydrate metabolic process"/>
    <property type="evidence" value="ECO:0007669"/>
    <property type="project" value="TreeGrafter"/>
</dbReference>
<dbReference type="InterPro" id="IPR019810">
    <property type="entry name" value="Citrate_synthase_AS"/>
</dbReference>
<dbReference type="GO" id="GO:0006099">
    <property type="term" value="P:tricarboxylic acid cycle"/>
    <property type="evidence" value="ECO:0007669"/>
    <property type="project" value="UniProtKB-UniPathway"/>
</dbReference>
<dbReference type="InterPro" id="IPR024176">
    <property type="entry name" value="Citrate_synthase_bac-typ"/>
</dbReference>
<evidence type="ECO:0000256" key="1">
    <source>
        <dbReference type="ARBA" id="ARBA00004751"/>
    </source>
</evidence>
<evidence type="ECO:0000256" key="3">
    <source>
        <dbReference type="ARBA" id="ARBA00022532"/>
    </source>
</evidence>
<dbReference type="PANTHER" id="PTHR11739:SF4">
    <property type="entry name" value="CITRATE SYNTHASE, PEROXISOMAL"/>
    <property type="match status" value="1"/>
</dbReference>
<dbReference type="SUPFAM" id="SSF48256">
    <property type="entry name" value="Citrate synthase"/>
    <property type="match status" value="1"/>
</dbReference>
<evidence type="ECO:0000256" key="4">
    <source>
        <dbReference type="ARBA" id="ARBA00022679"/>
    </source>
</evidence>
<dbReference type="InterPro" id="IPR011278">
    <property type="entry name" value="2-MeCitrate/Citrate_synth_II"/>
</dbReference>
<dbReference type="InterPro" id="IPR016142">
    <property type="entry name" value="Citrate_synth-like_lrg_a-sub"/>
</dbReference>
<comment type="pathway">
    <text evidence="1">Carbohydrate metabolism; tricarboxylic acid cycle; isocitrate from oxaloacetate: step 1/2.</text>
</comment>
<dbReference type="GO" id="GO:0005829">
    <property type="term" value="C:cytosol"/>
    <property type="evidence" value="ECO:0007669"/>
    <property type="project" value="TreeGrafter"/>
</dbReference>
<accession>A0A6J4N9M7</accession>
<comment type="catalytic activity">
    <reaction evidence="5">
        <text>oxaloacetate + acetyl-CoA + H2O = citrate + CoA + H(+)</text>
        <dbReference type="Rhea" id="RHEA:16845"/>
        <dbReference type="ChEBI" id="CHEBI:15377"/>
        <dbReference type="ChEBI" id="CHEBI:15378"/>
        <dbReference type="ChEBI" id="CHEBI:16452"/>
        <dbReference type="ChEBI" id="CHEBI:16947"/>
        <dbReference type="ChEBI" id="CHEBI:57287"/>
        <dbReference type="ChEBI" id="CHEBI:57288"/>
        <dbReference type="EC" id="2.3.3.16"/>
    </reaction>
</comment>
<proteinExistence type="inferred from homology"/>
<gene>
    <name evidence="9" type="ORF">AVDCRST_MAG89-5157</name>
</gene>
<evidence type="ECO:0000313" key="9">
    <source>
        <dbReference type="EMBL" id="CAA9377981.1"/>
    </source>
</evidence>
<dbReference type="EMBL" id="CADCTV010001083">
    <property type="protein sequence ID" value="CAA9377981.1"/>
    <property type="molecule type" value="Genomic_DNA"/>
</dbReference>
<reference evidence="9" key="1">
    <citation type="submission" date="2020-02" db="EMBL/GenBank/DDBJ databases">
        <authorList>
            <person name="Meier V. D."/>
        </authorList>
    </citation>
    <scope>NUCLEOTIDE SEQUENCE</scope>
    <source>
        <strain evidence="9">AVDCRST_MAG89</strain>
    </source>
</reference>
<comment type="similarity">
    <text evidence="2 6 8">Belongs to the citrate synthase family.</text>
</comment>
<feature type="active site" evidence="7">
    <location>
        <position position="277"/>
    </location>
</feature>
<dbReference type="InterPro" id="IPR002020">
    <property type="entry name" value="Citrate_synthase"/>
</dbReference>
<protein>
    <recommendedName>
        <fullName evidence="6">Citrate synthase</fullName>
    </recommendedName>
</protein>
<dbReference type="InterPro" id="IPR016143">
    <property type="entry name" value="Citrate_synth-like_sm_a-sub"/>
</dbReference>
<dbReference type="PROSITE" id="PS00480">
    <property type="entry name" value="CITRATE_SYNTHASE"/>
    <property type="match status" value="1"/>
</dbReference>
<keyword evidence="9" id="KW-0012">Acyltransferase</keyword>
<evidence type="ECO:0000256" key="2">
    <source>
        <dbReference type="ARBA" id="ARBA00010566"/>
    </source>
</evidence>
<dbReference type="PRINTS" id="PR00143">
    <property type="entry name" value="CITRTSNTHASE"/>
</dbReference>
<dbReference type="Gene3D" id="1.10.580.10">
    <property type="entry name" value="Citrate Synthase, domain 1"/>
    <property type="match status" value="1"/>
</dbReference>
<dbReference type="Gene3D" id="1.10.230.10">
    <property type="entry name" value="Cytochrome P450-Terp, domain 2"/>
    <property type="match status" value="1"/>
</dbReference>
<name>A0A6J4N9M7_9BACT</name>
<organism evidence="9">
    <name type="scientific">uncultured Gemmatimonadota bacterium</name>
    <dbReference type="NCBI Taxonomy" id="203437"/>
    <lineage>
        <taxon>Bacteria</taxon>
        <taxon>Pseudomonadati</taxon>
        <taxon>Gemmatimonadota</taxon>
        <taxon>environmental samples</taxon>
    </lineage>
</organism>
<dbReference type="AlphaFoldDB" id="A0A6J4N9M7"/>
<evidence type="ECO:0000256" key="8">
    <source>
        <dbReference type="RuleBase" id="RU003406"/>
    </source>
</evidence>
<evidence type="ECO:0000256" key="5">
    <source>
        <dbReference type="ARBA" id="ARBA00049288"/>
    </source>
</evidence>
<dbReference type="InterPro" id="IPR036969">
    <property type="entry name" value="Citrate_synthase_sf"/>
</dbReference>
<dbReference type="PANTHER" id="PTHR11739">
    <property type="entry name" value="CITRATE SYNTHASE"/>
    <property type="match status" value="1"/>
</dbReference>